<dbReference type="InterPro" id="IPR036388">
    <property type="entry name" value="WH-like_DNA-bd_sf"/>
</dbReference>
<dbReference type="Gene3D" id="3.40.50.10610">
    <property type="entry name" value="ABC-type transport auxiliary lipoprotein component"/>
    <property type="match status" value="1"/>
</dbReference>
<dbReference type="InterPro" id="IPR011990">
    <property type="entry name" value="TPR-like_helical_dom_sf"/>
</dbReference>
<dbReference type="eggNOG" id="COG3710">
    <property type="taxonomic scope" value="Bacteria"/>
</dbReference>
<evidence type="ECO:0000256" key="2">
    <source>
        <dbReference type="PROSITE-ProRule" id="PRU01091"/>
    </source>
</evidence>
<organism evidence="4 5">
    <name type="scientific">Mesorhizobium japonicum (strain LMG 29417 / CECT 9101 / MAFF 303099)</name>
    <name type="common">Mesorhizobium loti (strain MAFF 303099)</name>
    <dbReference type="NCBI Taxonomy" id="266835"/>
    <lineage>
        <taxon>Bacteria</taxon>
        <taxon>Pseudomonadati</taxon>
        <taxon>Pseudomonadota</taxon>
        <taxon>Alphaproteobacteria</taxon>
        <taxon>Hyphomicrobiales</taxon>
        <taxon>Phyllobacteriaceae</taxon>
        <taxon>Mesorhizobium</taxon>
    </lineage>
</organism>
<sequence length="541" mass="59081">MALILRPPHGYSVRNRYWPGSGASNLPYLFEDFALDGDRRELRRGNSLIAVEPQVFDLLQYLIRNRERVVSKDDLVDAVWQGRIVSDATLASRVNAARSALQDNGEQQRLVRTFPRRGFRFVGTVHEEAGAEATAPVEPAKPGLGIPARPSIAVLPFVNLSGDPDQDYFADGMVEDIITGLSRIRWLFVIARNSSFTYKGRAVDMKQVGQELGVRYVLEGSVRKVGSRVRITGQLIDTEDGGHLWAERYDRELTDVFALQDEITISVVAAIEPNLRRAEIERVKRQRPDSLDAYDLFLRALPDVYTFMPQGAARGLPLLDQALAIEPSYALVHGFAAWAHQTLFIRGGMQAEHSGKASRHAHAAIEHGSGDAMALALAGFTIGLVEHDRKLADEAFSQALSLSASCAFVYAFGCVPVAYGGDATRAIDWGEQALRLNPLDAMNCVPQGMIGFGNFLAGRHEQAIAAGRRAVEMNPGFSILHGWLAAPLARLGRIEEAKAAGSRLMALDPHFTIGRWSAAVGLAPAIIDDVTEAMRLAGLPA</sequence>
<reference evidence="4 5" key="1">
    <citation type="journal article" date="2000" name="DNA Res.">
        <title>Complete genome structure of the nitrogen-fixing symbiotic bacterium Mesorhizobium loti.</title>
        <authorList>
            <person name="Kaneko T."/>
            <person name="Nakamura Y."/>
            <person name="Sato S."/>
            <person name="Asamizu E."/>
            <person name="Kato T."/>
            <person name="Sasamoto S."/>
            <person name="Watanabe A."/>
            <person name="Idesawa K."/>
            <person name="Ishikawa A."/>
            <person name="Kawashima K."/>
            <person name="Kimura T."/>
            <person name="Kishida Y."/>
            <person name="Kiyokawa C."/>
            <person name="Kohara M."/>
            <person name="Matsumoto M."/>
            <person name="Matsuno A."/>
            <person name="Mochizuki Y."/>
            <person name="Nakayama S."/>
            <person name="Nakazaki N."/>
            <person name="Shimpo S."/>
            <person name="Sugimoto M."/>
            <person name="Takeuchi C."/>
            <person name="Yamada M."/>
            <person name="Tabata S."/>
        </authorList>
    </citation>
    <scope>NUCLEOTIDE SEQUENCE [LARGE SCALE GENOMIC DNA]</scope>
    <source>
        <strain evidence="5">LMG 29417 / CECT 9101 / MAFF 303099</strain>
    </source>
</reference>
<dbReference type="eggNOG" id="COG0457">
    <property type="taxonomic scope" value="Bacteria"/>
</dbReference>
<dbReference type="Proteomes" id="UP000000552">
    <property type="component" value="Chromosome"/>
</dbReference>
<dbReference type="Pfam" id="PF00486">
    <property type="entry name" value="Trans_reg_C"/>
    <property type="match status" value="1"/>
</dbReference>
<evidence type="ECO:0000256" key="1">
    <source>
        <dbReference type="ARBA" id="ARBA00023125"/>
    </source>
</evidence>
<evidence type="ECO:0000313" key="5">
    <source>
        <dbReference type="Proteomes" id="UP000000552"/>
    </source>
</evidence>
<dbReference type="SMART" id="SM00862">
    <property type="entry name" value="Trans_reg_C"/>
    <property type="match status" value="1"/>
</dbReference>
<evidence type="ECO:0000259" key="3">
    <source>
        <dbReference type="PROSITE" id="PS51755"/>
    </source>
</evidence>
<keyword evidence="1 2" id="KW-0238">DNA-binding</keyword>
<feature type="domain" description="OmpR/PhoB-type" evidence="3">
    <location>
        <begin position="25"/>
        <end position="123"/>
    </location>
</feature>
<dbReference type="GO" id="GO:0003677">
    <property type="term" value="F:DNA binding"/>
    <property type="evidence" value="ECO:0007669"/>
    <property type="project" value="UniProtKB-UniRule"/>
</dbReference>
<protein>
    <submittedName>
        <fullName evidence="4">Adenylate cyclase</fullName>
    </submittedName>
</protein>
<dbReference type="Gene3D" id="1.25.40.10">
    <property type="entry name" value="Tetratricopeptide repeat domain"/>
    <property type="match status" value="1"/>
</dbReference>
<dbReference type="SUPFAM" id="SSF48452">
    <property type="entry name" value="TPR-like"/>
    <property type="match status" value="1"/>
</dbReference>
<name>Q98JB4_RHILO</name>
<dbReference type="PROSITE" id="PS51755">
    <property type="entry name" value="OMPR_PHOB"/>
    <property type="match status" value="1"/>
</dbReference>
<dbReference type="HOGENOM" id="CLU_019981_4_0_5"/>
<dbReference type="Gene3D" id="1.10.10.10">
    <property type="entry name" value="Winged helix-like DNA-binding domain superfamily/Winged helix DNA-binding domain"/>
    <property type="match status" value="1"/>
</dbReference>
<gene>
    <name evidence="4" type="ordered locus">mlr2019</name>
</gene>
<dbReference type="AlphaFoldDB" id="Q98JB4"/>
<feature type="DNA-binding region" description="OmpR/PhoB-type" evidence="2">
    <location>
        <begin position="25"/>
        <end position="123"/>
    </location>
</feature>
<dbReference type="EMBL" id="BA000012">
    <property type="protein sequence ID" value="BAB49252.1"/>
    <property type="molecule type" value="Genomic_DNA"/>
</dbReference>
<dbReference type="KEGG" id="mlo:mlr2019"/>
<dbReference type="InterPro" id="IPR001867">
    <property type="entry name" value="OmpR/PhoB-type_DNA-bd"/>
</dbReference>
<dbReference type="GO" id="GO:0000160">
    <property type="term" value="P:phosphorelay signal transduction system"/>
    <property type="evidence" value="ECO:0007669"/>
    <property type="project" value="InterPro"/>
</dbReference>
<dbReference type="InterPro" id="IPR016032">
    <property type="entry name" value="Sig_transdc_resp-reg_C-effctor"/>
</dbReference>
<dbReference type="eggNOG" id="COG5616">
    <property type="taxonomic scope" value="Bacteria"/>
</dbReference>
<accession>Q98JB4</accession>
<dbReference type="GO" id="GO:0006355">
    <property type="term" value="P:regulation of DNA-templated transcription"/>
    <property type="evidence" value="ECO:0007669"/>
    <property type="project" value="InterPro"/>
</dbReference>
<dbReference type="CDD" id="cd00383">
    <property type="entry name" value="trans_reg_C"/>
    <property type="match status" value="1"/>
</dbReference>
<dbReference type="SUPFAM" id="SSF46894">
    <property type="entry name" value="C-terminal effector domain of the bipartite response regulators"/>
    <property type="match status" value="1"/>
</dbReference>
<evidence type="ECO:0000313" key="4">
    <source>
        <dbReference type="EMBL" id="BAB49252.1"/>
    </source>
</evidence>
<proteinExistence type="predicted"/>